<dbReference type="OrthoDB" id="4400538at2759"/>
<dbReference type="RefSeq" id="XP_020129692.1">
    <property type="nucleotide sequence ID" value="XM_020273932.1"/>
</dbReference>
<dbReference type="Proteomes" id="UP000183809">
    <property type="component" value="Unassembled WGS sequence"/>
</dbReference>
<proteinExistence type="predicted"/>
<dbReference type="EMBL" id="MNUE01000030">
    <property type="protein sequence ID" value="OJD33432.1"/>
    <property type="molecule type" value="Genomic_DNA"/>
</dbReference>
<dbReference type="AlphaFoldDB" id="A0A1J9QYF2"/>
<evidence type="ECO:0000313" key="2">
    <source>
        <dbReference type="EMBL" id="OJD33432.1"/>
    </source>
</evidence>
<reference evidence="2 3" key="1">
    <citation type="submission" date="2016-10" db="EMBL/GenBank/DDBJ databases">
        <title>Proteomics and genomics reveal pathogen-plant mechanisms compatible with a hemibiotrophic lifestyle of Diplodia corticola.</title>
        <authorList>
            <person name="Fernandes I."/>
            <person name="De Jonge R."/>
            <person name="Van De Peer Y."/>
            <person name="Devreese B."/>
            <person name="Alves A."/>
            <person name="Esteves A.C."/>
        </authorList>
    </citation>
    <scope>NUCLEOTIDE SEQUENCE [LARGE SCALE GENOMIC DNA]</scope>
    <source>
        <strain evidence="2 3">CBS 112549</strain>
    </source>
</reference>
<keyword evidence="3" id="KW-1185">Reference proteome</keyword>
<keyword evidence="1" id="KW-0812">Transmembrane</keyword>
<accession>A0A1J9QYF2</accession>
<sequence length="71" mass="7873">MSAFSNAARRCYSSGAFAPRYSRLQLLVAHSAITAGVVLPFVHPYLQTRQAKRDGTYMTKPPIPFTPSPKF</sequence>
<protein>
    <submittedName>
        <fullName evidence="2">Uncharacterized protein</fullName>
    </submittedName>
</protein>
<feature type="transmembrane region" description="Helical" evidence="1">
    <location>
        <begin position="27"/>
        <end position="46"/>
    </location>
</feature>
<gene>
    <name evidence="2" type="ORF">BKCO1_3000051</name>
</gene>
<name>A0A1J9QYF2_9PEZI</name>
<keyword evidence="1" id="KW-1133">Transmembrane helix</keyword>
<evidence type="ECO:0000313" key="3">
    <source>
        <dbReference type="Proteomes" id="UP000183809"/>
    </source>
</evidence>
<organism evidence="2 3">
    <name type="scientific">Diplodia corticola</name>
    <dbReference type="NCBI Taxonomy" id="236234"/>
    <lineage>
        <taxon>Eukaryota</taxon>
        <taxon>Fungi</taxon>
        <taxon>Dikarya</taxon>
        <taxon>Ascomycota</taxon>
        <taxon>Pezizomycotina</taxon>
        <taxon>Dothideomycetes</taxon>
        <taxon>Dothideomycetes incertae sedis</taxon>
        <taxon>Botryosphaeriales</taxon>
        <taxon>Botryosphaeriaceae</taxon>
        <taxon>Diplodia</taxon>
    </lineage>
</organism>
<evidence type="ECO:0000256" key="1">
    <source>
        <dbReference type="SAM" id="Phobius"/>
    </source>
</evidence>
<dbReference type="GeneID" id="31014193"/>
<comment type="caution">
    <text evidence="2">The sequence shown here is derived from an EMBL/GenBank/DDBJ whole genome shotgun (WGS) entry which is preliminary data.</text>
</comment>
<keyword evidence="1" id="KW-0472">Membrane</keyword>